<name>A0A7M2WTS8_9BACT</name>
<evidence type="ECO:0000256" key="4">
    <source>
        <dbReference type="ARBA" id="ARBA00022989"/>
    </source>
</evidence>
<feature type="transmembrane region" description="Helical" evidence="7">
    <location>
        <begin position="12"/>
        <end position="31"/>
    </location>
</feature>
<keyword evidence="9" id="KW-1185">Reference proteome</keyword>
<organism evidence="8 9">
    <name type="scientific">Humisphaera borealis</name>
    <dbReference type="NCBI Taxonomy" id="2807512"/>
    <lineage>
        <taxon>Bacteria</taxon>
        <taxon>Pseudomonadati</taxon>
        <taxon>Planctomycetota</taxon>
        <taxon>Phycisphaerae</taxon>
        <taxon>Tepidisphaerales</taxon>
        <taxon>Tepidisphaeraceae</taxon>
        <taxon>Humisphaera</taxon>
    </lineage>
</organism>
<evidence type="ECO:0000256" key="3">
    <source>
        <dbReference type="ARBA" id="ARBA00022692"/>
    </source>
</evidence>
<dbReference type="Pfam" id="PF00230">
    <property type="entry name" value="MIP"/>
    <property type="match status" value="1"/>
</dbReference>
<accession>A0A7M2WTS8</accession>
<protein>
    <submittedName>
        <fullName evidence="8">Aquaporin</fullName>
    </submittedName>
</protein>
<comment type="similarity">
    <text evidence="6">Belongs to the MIP/aquaporin (TC 1.A.8) family.</text>
</comment>
<evidence type="ECO:0000256" key="1">
    <source>
        <dbReference type="ARBA" id="ARBA00004141"/>
    </source>
</evidence>
<reference evidence="8 9" key="1">
    <citation type="submission" date="2020-10" db="EMBL/GenBank/DDBJ databases">
        <title>Wide distribution of Phycisphaera-like planctomycetes from WD2101 soil group in peatlands and genome analysis of the first cultivated representative.</title>
        <authorList>
            <person name="Dedysh S.N."/>
            <person name="Beletsky A.V."/>
            <person name="Ivanova A."/>
            <person name="Kulichevskaya I.S."/>
            <person name="Suzina N.E."/>
            <person name="Philippov D.A."/>
            <person name="Rakitin A.L."/>
            <person name="Mardanov A.V."/>
            <person name="Ravin N.V."/>
        </authorList>
    </citation>
    <scope>NUCLEOTIDE SEQUENCE [LARGE SCALE GENOMIC DNA]</scope>
    <source>
        <strain evidence="8 9">M1803</strain>
    </source>
</reference>
<dbReference type="AlphaFoldDB" id="A0A7M2WTS8"/>
<dbReference type="EMBL" id="CP063458">
    <property type="protein sequence ID" value="QOV88674.1"/>
    <property type="molecule type" value="Genomic_DNA"/>
</dbReference>
<dbReference type="PANTHER" id="PTHR45724">
    <property type="entry name" value="AQUAPORIN NIP2-1"/>
    <property type="match status" value="1"/>
</dbReference>
<feature type="transmembrane region" description="Helical" evidence="7">
    <location>
        <begin position="120"/>
        <end position="139"/>
    </location>
</feature>
<dbReference type="Gene3D" id="1.20.1080.10">
    <property type="entry name" value="Glycerol uptake facilitator protein"/>
    <property type="match status" value="1"/>
</dbReference>
<evidence type="ECO:0000313" key="8">
    <source>
        <dbReference type="EMBL" id="QOV88674.1"/>
    </source>
</evidence>
<feature type="transmembrane region" description="Helical" evidence="7">
    <location>
        <begin position="87"/>
        <end position="105"/>
    </location>
</feature>
<dbReference type="SUPFAM" id="SSF81338">
    <property type="entry name" value="Aquaporin-like"/>
    <property type="match status" value="1"/>
</dbReference>
<proteinExistence type="inferred from homology"/>
<keyword evidence="3 6" id="KW-0812">Transmembrane</keyword>
<keyword evidence="5 7" id="KW-0472">Membrane</keyword>
<evidence type="ECO:0000256" key="5">
    <source>
        <dbReference type="ARBA" id="ARBA00023136"/>
    </source>
</evidence>
<dbReference type="KEGG" id="hbs:IPV69_20925"/>
<keyword evidence="4 7" id="KW-1133">Transmembrane helix</keyword>
<dbReference type="InterPro" id="IPR034294">
    <property type="entry name" value="Aquaporin_transptr"/>
</dbReference>
<comment type="subcellular location">
    <subcellularLocation>
        <location evidence="1">Membrane</location>
        <topology evidence="1">Multi-pass membrane protein</topology>
    </subcellularLocation>
</comment>
<dbReference type="Proteomes" id="UP000593765">
    <property type="component" value="Chromosome"/>
</dbReference>
<sequence length="230" mass="23538">MTSNLNKFAAEFIGTYAMVLAGTGAIVVDAVRNGAIGHAGIALTFGLIVMAMIYAVGDISGAHFNPAVTLGFWASGRLAASHIPRYLLAQLAGALSASVTLRVLFGDVKSLGATLPSDGIWQSFTLEILLTALLMFVILHVSTGPREIGTMAAVAIGGTVALEAMFAGPICGASMNPARSIAPAVVSGNLSGLWAYVVAPVLGALLAVPAWTLTRGTGRVPHQQDGAKPR</sequence>
<dbReference type="RefSeq" id="WP_206291673.1">
    <property type="nucleotide sequence ID" value="NZ_CP063458.1"/>
</dbReference>
<dbReference type="PROSITE" id="PS00221">
    <property type="entry name" value="MIP"/>
    <property type="match status" value="1"/>
</dbReference>
<keyword evidence="2 6" id="KW-0813">Transport</keyword>
<dbReference type="InterPro" id="IPR022357">
    <property type="entry name" value="MIP_CS"/>
</dbReference>
<dbReference type="GO" id="GO:0015267">
    <property type="term" value="F:channel activity"/>
    <property type="evidence" value="ECO:0007669"/>
    <property type="project" value="InterPro"/>
</dbReference>
<feature type="transmembrane region" description="Helical" evidence="7">
    <location>
        <begin position="193"/>
        <end position="213"/>
    </location>
</feature>
<evidence type="ECO:0000256" key="7">
    <source>
        <dbReference type="SAM" id="Phobius"/>
    </source>
</evidence>
<gene>
    <name evidence="8" type="ORF">IPV69_20925</name>
</gene>
<feature type="transmembrane region" description="Helical" evidence="7">
    <location>
        <begin position="38"/>
        <end position="56"/>
    </location>
</feature>
<feature type="transmembrane region" description="Helical" evidence="7">
    <location>
        <begin position="151"/>
        <end position="173"/>
    </location>
</feature>
<dbReference type="InterPro" id="IPR023271">
    <property type="entry name" value="Aquaporin-like"/>
</dbReference>
<evidence type="ECO:0000313" key="9">
    <source>
        <dbReference type="Proteomes" id="UP000593765"/>
    </source>
</evidence>
<dbReference type="PRINTS" id="PR00783">
    <property type="entry name" value="MINTRINSICP"/>
</dbReference>
<evidence type="ECO:0000256" key="2">
    <source>
        <dbReference type="ARBA" id="ARBA00022448"/>
    </source>
</evidence>
<dbReference type="PANTHER" id="PTHR45724:SF13">
    <property type="entry name" value="AQUAPORIN NIP1-1-RELATED"/>
    <property type="match status" value="1"/>
</dbReference>
<evidence type="ECO:0000256" key="6">
    <source>
        <dbReference type="RuleBase" id="RU000477"/>
    </source>
</evidence>
<dbReference type="GO" id="GO:0016020">
    <property type="term" value="C:membrane"/>
    <property type="evidence" value="ECO:0007669"/>
    <property type="project" value="UniProtKB-SubCell"/>
</dbReference>
<dbReference type="InterPro" id="IPR000425">
    <property type="entry name" value="MIP"/>
</dbReference>